<feature type="transmembrane region" description="Helical" evidence="2">
    <location>
        <begin position="477"/>
        <end position="498"/>
    </location>
</feature>
<proteinExistence type="predicted"/>
<feature type="transmembrane region" description="Helical" evidence="2">
    <location>
        <begin position="587"/>
        <end position="612"/>
    </location>
</feature>
<dbReference type="Proteomes" id="UP000494301">
    <property type="component" value="Unassembled WGS sequence"/>
</dbReference>
<feature type="compositionally biased region" description="Basic and acidic residues" evidence="1">
    <location>
        <begin position="898"/>
        <end position="919"/>
    </location>
</feature>
<sequence length="919" mass="96961">MKKLFVFMLFMLASASSFAANVFEPSSGDISIKVLGAIFGGLLDGGGSDPLISGIKIFNGGCLIIGGILAGYTILAGTLNTAHDGEMLGKKFSSVWIPIRYSVGTALVLPVVGGGYCVMQALVMWLVVQGIGLADQVWGAFMSNPTSAANTNVQTYRNEILGTAQAAFNASMCYRAYARAISETSSILKWGKYNYTMTQASQGWVYGDATSSIRRNGCGEVDYPQDKNATQVDSTVANTTPTTNGGYLGDIGTIFAPMDVSAINQAHVAQTDILVHKMDALAASVIATAPAPDSEGVHGVTMTPDQATAYYAQIEQATDNYLKGVKSVADGLSTGDAYTKIQQAANNQGWILAGAWFTRIVQMNDLINKAVASSPTDESSAVGPAMDSLIFADASKYYDGAKLVLAANKRSQPGSFLGIKNSPDAQNEAGSGMHLTGNPLKTLQAGITEVFTGVNLYSLKNDTRHPLVVINELGNRLLTLVELVVAAIAVAALALVKFADSIGGGGMASAINVIGWFLDMPIKVLTGAGAAAAYFIPNMPFIIWIGCIVGWVLLVIEAIIAAPLWAIMHLHPNGDDMTGRGGNGYSLVLSLVLRPVLMIFGMEASIVISAVIGEFINKVFFEVFAQSTNSTSGISALTALAIGSIVYLSVMFIFIRKCFSIMYQLPDQLLQWIGGAGSKLGQFAGEFSGAADKAGGMTSGVAGFSTGAANIGAKTGLQALARKSQQNANEEKSKLANMDRKMNERYGAGTADTKNSHASMIPGDSFSSVKKAVANSQAYDQGLDMATVSDPINGKAEFEEGFTESEENGHKEFGGSAINAARSLGKQIMDKSLADNPNGGFIKAYAGNNTKNLRNIMNTIGSMEGNIGSEATKKVLDKALDSGLTGKELHNQAETFYQEEKLKKEDKKQSDNGDKEDKQ</sequence>
<dbReference type="RefSeq" id="WP_082932831.1">
    <property type="nucleotide sequence ID" value="NZ_CABWIL020000025.1"/>
</dbReference>
<feature type="transmembrane region" description="Helical" evidence="2">
    <location>
        <begin position="542"/>
        <end position="566"/>
    </location>
</feature>
<feature type="transmembrane region" description="Helical" evidence="2">
    <location>
        <begin position="101"/>
        <end position="127"/>
    </location>
</feature>
<protein>
    <submittedName>
        <fullName evidence="4">Integral membrane protein</fullName>
    </submittedName>
</protein>
<evidence type="ECO:0000313" key="5">
    <source>
        <dbReference type="Proteomes" id="UP000494301"/>
    </source>
</evidence>
<reference evidence="4 5" key="1">
    <citation type="submission" date="2020-04" db="EMBL/GenBank/DDBJ databases">
        <authorList>
            <person name="Depoorter E."/>
        </authorList>
    </citation>
    <scope>NUCLEOTIDE SEQUENCE [LARGE SCALE GENOMIC DNA]</scope>
    <source>
        <strain evidence="4 5">BCC0217</strain>
    </source>
</reference>
<evidence type="ECO:0000256" key="3">
    <source>
        <dbReference type="SAM" id="SignalP"/>
    </source>
</evidence>
<feature type="chain" id="PRO_5026916212" evidence="3">
    <location>
        <begin position="20"/>
        <end position="919"/>
    </location>
</feature>
<feature type="transmembrane region" description="Helical" evidence="2">
    <location>
        <begin position="510"/>
        <end position="536"/>
    </location>
</feature>
<evidence type="ECO:0000256" key="2">
    <source>
        <dbReference type="SAM" id="Phobius"/>
    </source>
</evidence>
<name>A0A6J5JG09_9BURK</name>
<gene>
    <name evidence="4" type="ORF">BLA3211_06060</name>
</gene>
<dbReference type="AlphaFoldDB" id="A0A6J5JG09"/>
<feature type="transmembrane region" description="Helical" evidence="2">
    <location>
        <begin position="632"/>
        <end position="655"/>
    </location>
</feature>
<organism evidence="4 5">
    <name type="scientific">Burkholderia aenigmatica</name>
    <dbReference type="NCBI Taxonomy" id="2015348"/>
    <lineage>
        <taxon>Bacteria</taxon>
        <taxon>Pseudomonadati</taxon>
        <taxon>Pseudomonadota</taxon>
        <taxon>Betaproteobacteria</taxon>
        <taxon>Burkholderiales</taxon>
        <taxon>Burkholderiaceae</taxon>
        <taxon>Burkholderia</taxon>
        <taxon>Burkholderia cepacia complex</taxon>
    </lineage>
</organism>
<dbReference type="EMBL" id="CABWIL020000025">
    <property type="protein sequence ID" value="CAB3970676.1"/>
    <property type="molecule type" value="Genomic_DNA"/>
</dbReference>
<dbReference type="GeneID" id="61530088"/>
<keyword evidence="2" id="KW-0812">Transmembrane</keyword>
<evidence type="ECO:0000256" key="1">
    <source>
        <dbReference type="SAM" id="MobiDB-lite"/>
    </source>
</evidence>
<feature type="region of interest" description="Disordered" evidence="1">
    <location>
        <begin position="883"/>
        <end position="919"/>
    </location>
</feature>
<feature type="signal peptide" evidence="3">
    <location>
        <begin position="1"/>
        <end position="19"/>
    </location>
</feature>
<dbReference type="InterPro" id="IPR027628">
    <property type="entry name" value="DotA_TraY"/>
</dbReference>
<keyword evidence="3" id="KW-0732">Signal</keyword>
<keyword evidence="2" id="KW-1133">Transmembrane helix</keyword>
<keyword evidence="2" id="KW-0472">Membrane</keyword>
<dbReference type="NCBIfam" id="TIGR04346">
    <property type="entry name" value="DotA_TraY"/>
    <property type="match status" value="1"/>
</dbReference>
<evidence type="ECO:0000313" key="4">
    <source>
        <dbReference type="EMBL" id="CAB3970676.1"/>
    </source>
</evidence>
<feature type="transmembrane region" description="Helical" evidence="2">
    <location>
        <begin position="57"/>
        <end position="80"/>
    </location>
</feature>
<accession>A0A6J5JG09</accession>